<organism evidence="16 17">
    <name type="scientific">Sphaerobolus stellatus (strain SS14)</name>
    <dbReference type="NCBI Taxonomy" id="990650"/>
    <lineage>
        <taxon>Eukaryota</taxon>
        <taxon>Fungi</taxon>
        <taxon>Dikarya</taxon>
        <taxon>Basidiomycota</taxon>
        <taxon>Agaricomycotina</taxon>
        <taxon>Agaricomycetes</taxon>
        <taxon>Phallomycetidae</taxon>
        <taxon>Geastrales</taxon>
        <taxon>Sphaerobolaceae</taxon>
        <taxon>Sphaerobolus</taxon>
    </lineage>
</organism>
<keyword evidence="10" id="KW-0862">Zinc</keyword>
<dbReference type="PANTHER" id="PTHR11943">
    <property type="entry name" value="GALACTOSE-1-PHOSPHATE URIDYLYLTRANSFERASE"/>
    <property type="match status" value="1"/>
</dbReference>
<keyword evidence="8" id="KW-0548">Nucleotidyltransferase</keyword>
<evidence type="ECO:0000313" key="16">
    <source>
        <dbReference type="EMBL" id="KIJ34634.1"/>
    </source>
</evidence>
<proteinExistence type="inferred from homology"/>
<evidence type="ECO:0000256" key="12">
    <source>
        <dbReference type="ARBA" id="ARBA00023277"/>
    </source>
</evidence>
<dbReference type="Pfam" id="PF01087">
    <property type="entry name" value="GalP_UDP_transf"/>
    <property type="match status" value="1"/>
</dbReference>
<dbReference type="GO" id="GO:0005737">
    <property type="term" value="C:cytoplasm"/>
    <property type="evidence" value="ECO:0007669"/>
    <property type="project" value="TreeGrafter"/>
</dbReference>
<evidence type="ECO:0000256" key="5">
    <source>
        <dbReference type="ARBA" id="ARBA00012384"/>
    </source>
</evidence>
<evidence type="ECO:0000256" key="7">
    <source>
        <dbReference type="ARBA" id="ARBA00022679"/>
    </source>
</evidence>
<evidence type="ECO:0000313" key="17">
    <source>
        <dbReference type="Proteomes" id="UP000054279"/>
    </source>
</evidence>
<dbReference type="InterPro" id="IPR005849">
    <property type="entry name" value="GalP_Utransf_N"/>
</dbReference>
<dbReference type="HOGENOM" id="CLU_029960_2_0_1"/>
<evidence type="ECO:0000256" key="11">
    <source>
        <dbReference type="ARBA" id="ARBA00023144"/>
    </source>
</evidence>
<dbReference type="EC" id="2.7.7.12" evidence="5"/>
<evidence type="ECO:0000256" key="4">
    <source>
        <dbReference type="ARBA" id="ARBA00010951"/>
    </source>
</evidence>
<dbReference type="Gene3D" id="3.30.428.10">
    <property type="entry name" value="HIT-like"/>
    <property type="match status" value="2"/>
</dbReference>
<reference evidence="16 17" key="1">
    <citation type="submission" date="2014-06" db="EMBL/GenBank/DDBJ databases">
        <title>Evolutionary Origins and Diversification of the Mycorrhizal Mutualists.</title>
        <authorList>
            <consortium name="DOE Joint Genome Institute"/>
            <consortium name="Mycorrhizal Genomics Consortium"/>
            <person name="Kohler A."/>
            <person name="Kuo A."/>
            <person name="Nagy L.G."/>
            <person name="Floudas D."/>
            <person name="Copeland A."/>
            <person name="Barry K.W."/>
            <person name="Cichocki N."/>
            <person name="Veneault-Fourrey C."/>
            <person name="LaButti K."/>
            <person name="Lindquist E.A."/>
            <person name="Lipzen A."/>
            <person name="Lundell T."/>
            <person name="Morin E."/>
            <person name="Murat C."/>
            <person name="Riley R."/>
            <person name="Ohm R."/>
            <person name="Sun H."/>
            <person name="Tunlid A."/>
            <person name="Henrissat B."/>
            <person name="Grigoriev I.V."/>
            <person name="Hibbett D.S."/>
            <person name="Martin F."/>
        </authorList>
    </citation>
    <scope>NUCLEOTIDE SEQUENCE [LARGE SCALE GENOMIC DNA]</scope>
    <source>
        <strain evidence="16 17">SS14</strain>
    </source>
</reference>
<accession>A0A0C9UIC8</accession>
<dbReference type="GO" id="GO:0033499">
    <property type="term" value="P:galactose catabolic process via UDP-galactose, Leloir pathway"/>
    <property type="evidence" value="ECO:0007669"/>
    <property type="project" value="TreeGrafter"/>
</dbReference>
<keyword evidence="7" id="KW-0808">Transferase</keyword>
<comment type="pathway">
    <text evidence="3">Carbohydrate metabolism; galactose metabolism.</text>
</comment>
<feature type="domain" description="HIT" evidence="15">
    <location>
        <begin position="64"/>
        <end position="180"/>
    </location>
</feature>
<dbReference type="AlphaFoldDB" id="A0A0C9UIC8"/>
<keyword evidence="12" id="KW-0119">Carbohydrate metabolism</keyword>
<keyword evidence="9" id="KW-0479">Metal-binding</keyword>
<dbReference type="NCBIfam" id="TIGR00209">
    <property type="entry name" value="galT_1"/>
    <property type="match status" value="1"/>
</dbReference>
<evidence type="ECO:0000256" key="1">
    <source>
        <dbReference type="ARBA" id="ARBA00001107"/>
    </source>
</evidence>
<dbReference type="SUPFAM" id="SSF54197">
    <property type="entry name" value="HIT-like"/>
    <property type="match status" value="2"/>
</dbReference>
<dbReference type="OrthoDB" id="418412at2759"/>
<evidence type="ECO:0000256" key="8">
    <source>
        <dbReference type="ARBA" id="ARBA00022695"/>
    </source>
</evidence>
<dbReference type="UniPathway" id="UPA00214"/>
<comment type="catalytic activity">
    <reaction evidence="1">
        <text>alpha-D-galactose 1-phosphate + UDP-alpha-D-glucose = alpha-D-glucose 1-phosphate + UDP-alpha-D-galactose</text>
        <dbReference type="Rhea" id="RHEA:13989"/>
        <dbReference type="ChEBI" id="CHEBI:58336"/>
        <dbReference type="ChEBI" id="CHEBI:58601"/>
        <dbReference type="ChEBI" id="CHEBI:58885"/>
        <dbReference type="ChEBI" id="CHEBI:66914"/>
        <dbReference type="EC" id="2.7.7.12"/>
    </reaction>
</comment>
<evidence type="ECO:0000256" key="10">
    <source>
        <dbReference type="ARBA" id="ARBA00022833"/>
    </source>
</evidence>
<feature type="non-terminal residue" evidence="16">
    <location>
        <position position="1"/>
    </location>
</feature>
<dbReference type="Pfam" id="PF02744">
    <property type="entry name" value="GalP_UDP_tr_C"/>
    <property type="match status" value="1"/>
</dbReference>
<keyword evidence="17" id="KW-1185">Reference proteome</keyword>
<evidence type="ECO:0000256" key="2">
    <source>
        <dbReference type="ARBA" id="ARBA00001947"/>
    </source>
</evidence>
<evidence type="ECO:0000256" key="13">
    <source>
        <dbReference type="ARBA" id="ARBA00030549"/>
    </source>
</evidence>
<sequence length="215" mass="24505">MQNKGAMMGCSNPHPHGQIWSLSQVPHLPQTELASLLEYAKSDQPPSDAPKDSQGRPSLLLDYAHFEVSVPKDEGRVVVQNEDWVALVPWWAVWPFEILLLPYKRHIPSLVELTENERTSLAQILSKVTKRYDNLFSTSFAYSMGIHQRPVPKNNNEADDHDVAHLHFHFSPPLLRSASVRKFLVGFELMAEPQRDLTPETAAQRLRSLPDIHYL</sequence>
<dbReference type="InterPro" id="IPR036265">
    <property type="entry name" value="HIT-like_sf"/>
</dbReference>
<dbReference type="PROSITE" id="PS51084">
    <property type="entry name" value="HIT_2"/>
    <property type="match status" value="1"/>
</dbReference>
<comment type="similarity">
    <text evidence="4">Belongs to the galactose-1-phosphate uridylyltransferase type 1 family.</text>
</comment>
<name>A0A0C9UIC8_SPHS4</name>
<dbReference type="Proteomes" id="UP000054279">
    <property type="component" value="Unassembled WGS sequence"/>
</dbReference>
<evidence type="ECO:0000259" key="15">
    <source>
        <dbReference type="PROSITE" id="PS51084"/>
    </source>
</evidence>
<dbReference type="EMBL" id="KN837197">
    <property type="protein sequence ID" value="KIJ34634.1"/>
    <property type="molecule type" value="Genomic_DNA"/>
</dbReference>
<keyword evidence="11" id="KW-0299">Galactose metabolism</keyword>
<feature type="short sequence motif" description="Histidine triad motif" evidence="14">
    <location>
        <begin position="165"/>
        <end position="169"/>
    </location>
</feature>
<evidence type="ECO:0000256" key="9">
    <source>
        <dbReference type="ARBA" id="ARBA00022723"/>
    </source>
</evidence>
<dbReference type="InterPro" id="IPR001937">
    <property type="entry name" value="GalP_UDPtransf1"/>
</dbReference>
<dbReference type="GO" id="GO:0008270">
    <property type="term" value="F:zinc ion binding"/>
    <property type="evidence" value="ECO:0007669"/>
    <property type="project" value="InterPro"/>
</dbReference>
<dbReference type="GO" id="GO:0008108">
    <property type="term" value="F:UDP-glucose:hexose-1-phosphate uridylyltransferase activity"/>
    <property type="evidence" value="ECO:0007669"/>
    <property type="project" value="UniProtKB-EC"/>
</dbReference>
<comment type="cofactor">
    <cofactor evidence="2">
        <name>Zn(2+)</name>
        <dbReference type="ChEBI" id="CHEBI:29105"/>
    </cofactor>
</comment>
<dbReference type="InterPro" id="IPR005850">
    <property type="entry name" value="GalP_Utransf_C"/>
</dbReference>
<evidence type="ECO:0000256" key="14">
    <source>
        <dbReference type="PROSITE-ProRule" id="PRU00464"/>
    </source>
</evidence>
<dbReference type="FunFam" id="3.30.428.10:FF:000001">
    <property type="entry name" value="Galactose-1-phosphate uridylyltransferase"/>
    <property type="match status" value="1"/>
</dbReference>
<evidence type="ECO:0000256" key="3">
    <source>
        <dbReference type="ARBA" id="ARBA00004947"/>
    </source>
</evidence>
<protein>
    <recommendedName>
        <fullName evidence="6">Galactose-1-phosphate uridylyltransferase</fullName>
        <ecNumber evidence="5">2.7.7.12</ecNumber>
    </recommendedName>
    <alternativeName>
        <fullName evidence="13">UDP-glucose--hexose-1-phosphate uridylyltransferase</fullName>
    </alternativeName>
</protein>
<gene>
    <name evidence="16" type="ORF">M422DRAFT_126716</name>
</gene>
<dbReference type="InterPro" id="IPR011146">
    <property type="entry name" value="HIT-like"/>
</dbReference>
<evidence type="ECO:0000256" key="6">
    <source>
        <dbReference type="ARBA" id="ARBA00016340"/>
    </source>
</evidence>
<dbReference type="PANTHER" id="PTHR11943:SF1">
    <property type="entry name" value="GALACTOSE-1-PHOSPHATE URIDYLYLTRANSFERASE"/>
    <property type="match status" value="1"/>
</dbReference>